<organism evidence="3">
    <name type="scientific">marine sediment metagenome</name>
    <dbReference type="NCBI Taxonomy" id="412755"/>
    <lineage>
        <taxon>unclassified sequences</taxon>
        <taxon>metagenomes</taxon>
        <taxon>ecological metagenomes</taxon>
    </lineage>
</organism>
<feature type="non-terminal residue" evidence="3">
    <location>
        <position position="1"/>
    </location>
</feature>
<sequence>DMELSETAKGFEDAMGLEDAGSIGVIGGPGGRGSGSYGFRTGGGKRRVVKRRVRTEAPAGAHDLSRSPRVQAALDMLGRAEYGKALEILEKEKKREKKEYAKHKELEKAKDKLAEYRNIAQKAREAGV</sequence>
<proteinExistence type="predicted"/>
<accession>X0Y696</accession>
<protein>
    <submittedName>
        <fullName evidence="3">Uncharacterized protein</fullName>
    </submittedName>
</protein>
<gene>
    <name evidence="3" type="ORF">S01H1_84548</name>
</gene>
<evidence type="ECO:0000313" key="3">
    <source>
        <dbReference type="EMBL" id="GAG42822.1"/>
    </source>
</evidence>
<evidence type="ECO:0000256" key="1">
    <source>
        <dbReference type="SAM" id="Coils"/>
    </source>
</evidence>
<feature type="compositionally biased region" description="Gly residues" evidence="2">
    <location>
        <begin position="25"/>
        <end position="42"/>
    </location>
</feature>
<dbReference type="EMBL" id="BARS01057754">
    <property type="protein sequence ID" value="GAG42822.1"/>
    <property type="molecule type" value="Genomic_DNA"/>
</dbReference>
<feature type="coiled-coil region" evidence="1">
    <location>
        <begin position="79"/>
        <end position="126"/>
    </location>
</feature>
<name>X0Y696_9ZZZZ</name>
<evidence type="ECO:0000256" key="2">
    <source>
        <dbReference type="SAM" id="MobiDB-lite"/>
    </source>
</evidence>
<reference evidence="3" key="1">
    <citation type="journal article" date="2014" name="Front. Microbiol.">
        <title>High frequency of phylogenetically diverse reductive dehalogenase-homologous genes in deep subseafloor sedimentary metagenomes.</title>
        <authorList>
            <person name="Kawai M."/>
            <person name="Futagami T."/>
            <person name="Toyoda A."/>
            <person name="Takaki Y."/>
            <person name="Nishi S."/>
            <person name="Hori S."/>
            <person name="Arai W."/>
            <person name="Tsubouchi T."/>
            <person name="Morono Y."/>
            <person name="Uchiyama I."/>
            <person name="Ito T."/>
            <person name="Fujiyama A."/>
            <person name="Inagaki F."/>
            <person name="Takami H."/>
        </authorList>
    </citation>
    <scope>NUCLEOTIDE SEQUENCE</scope>
    <source>
        <strain evidence="3">Expedition CK06-06</strain>
    </source>
</reference>
<feature type="region of interest" description="Disordered" evidence="2">
    <location>
        <begin position="25"/>
        <end position="47"/>
    </location>
</feature>
<keyword evidence="1" id="KW-0175">Coiled coil</keyword>
<feature type="non-terminal residue" evidence="3">
    <location>
        <position position="128"/>
    </location>
</feature>
<dbReference type="AlphaFoldDB" id="X0Y696"/>
<comment type="caution">
    <text evidence="3">The sequence shown here is derived from an EMBL/GenBank/DDBJ whole genome shotgun (WGS) entry which is preliminary data.</text>
</comment>